<gene>
    <name evidence="1" type="ORF">K488DRAFT_88156</name>
</gene>
<dbReference type="EMBL" id="MU273643">
    <property type="protein sequence ID" value="KAI0030034.1"/>
    <property type="molecule type" value="Genomic_DNA"/>
</dbReference>
<sequence length="268" mass="28769">MPRLVCGLPHIVTLFLTLFVSLVAAAPWGTPFSQPSGVHITGKPVYVELKVPDIPSGFSYDDTIFIWPGVQPGSALREQDGDPSGIGNGILVPSLTYGRSCAPGGSTRRNSWWISGSYFNVPAATQDPQFAGCHGGNIMVVEPGEIISCSILNSEGSIWTQTCWRPNGQSVSYSLTMNGQRMNWASLSVKPGTDNAQKLWSFPVYIYNFRFTTSSPMTSDHCVVAPSGDNYIVQGSSLSEDGTTCTLSALTFWNSDVSATSITPILSL</sequence>
<keyword evidence="2" id="KW-1185">Reference proteome</keyword>
<reference evidence="1" key="1">
    <citation type="submission" date="2021-02" db="EMBL/GenBank/DDBJ databases">
        <authorList>
            <consortium name="DOE Joint Genome Institute"/>
            <person name="Ahrendt S."/>
            <person name="Looney B.P."/>
            <person name="Miyauchi S."/>
            <person name="Morin E."/>
            <person name="Drula E."/>
            <person name="Courty P.E."/>
            <person name="Chicoki N."/>
            <person name="Fauchery L."/>
            <person name="Kohler A."/>
            <person name="Kuo A."/>
            <person name="Labutti K."/>
            <person name="Pangilinan J."/>
            <person name="Lipzen A."/>
            <person name="Riley R."/>
            <person name="Andreopoulos W."/>
            <person name="He G."/>
            <person name="Johnson J."/>
            <person name="Barry K.W."/>
            <person name="Grigoriev I.V."/>
            <person name="Nagy L."/>
            <person name="Hibbett D."/>
            <person name="Henrissat B."/>
            <person name="Matheny P.B."/>
            <person name="Labbe J."/>
            <person name="Martin F."/>
        </authorList>
    </citation>
    <scope>NUCLEOTIDE SEQUENCE</scope>
    <source>
        <strain evidence="1">EC-137</strain>
    </source>
</reference>
<reference evidence="1" key="2">
    <citation type="journal article" date="2022" name="New Phytol.">
        <title>Evolutionary transition to the ectomycorrhizal habit in the genomes of a hyperdiverse lineage of mushroom-forming fungi.</title>
        <authorList>
            <person name="Looney B."/>
            <person name="Miyauchi S."/>
            <person name="Morin E."/>
            <person name="Drula E."/>
            <person name="Courty P.E."/>
            <person name="Kohler A."/>
            <person name="Kuo A."/>
            <person name="LaButti K."/>
            <person name="Pangilinan J."/>
            <person name="Lipzen A."/>
            <person name="Riley R."/>
            <person name="Andreopoulos W."/>
            <person name="He G."/>
            <person name="Johnson J."/>
            <person name="Nolan M."/>
            <person name="Tritt A."/>
            <person name="Barry K.W."/>
            <person name="Grigoriev I.V."/>
            <person name="Nagy L.G."/>
            <person name="Hibbett D."/>
            <person name="Henrissat B."/>
            <person name="Matheny P.B."/>
            <person name="Labbe J."/>
            <person name="Martin F.M."/>
        </authorList>
    </citation>
    <scope>NUCLEOTIDE SEQUENCE</scope>
    <source>
        <strain evidence="1">EC-137</strain>
    </source>
</reference>
<dbReference type="Proteomes" id="UP000814128">
    <property type="component" value="Unassembled WGS sequence"/>
</dbReference>
<accession>A0ACB8QDY0</accession>
<evidence type="ECO:0000313" key="1">
    <source>
        <dbReference type="EMBL" id="KAI0030034.1"/>
    </source>
</evidence>
<name>A0ACB8QDY0_9AGAM</name>
<proteinExistence type="predicted"/>
<protein>
    <submittedName>
        <fullName evidence="1">Uncharacterized protein</fullName>
    </submittedName>
</protein>
<comment type="caution">
    <text evidence="1">The sequence shown here is derived from an EMBL/GenBank/DDBJ whole genome shotgun (WGS) entry which is preliminary data.</text>
</comment>
<evidence type="ECO:0000313" key="2">
    <source>
        <dbReference type="Proteomes" id="UP000814128"/>
    </source>
</evidence>
<organism evidence="1 2">
    <name type="scientific">Vararia minispora EC-137</name>
    <dbReference type="NCBI Taxonomy" id="1314806"/>
    <lineage>
        <taxon>Eukaryota</taxon>
        <taxon>Fungi</taxon>
        <taxon>Dikarya</taxon>
        <taxon>Basidiomycota</taxon>
        <taxon>Agaricomycotina</taxon>
        <taxon>Agaricomycetes</taxon>
        <taxon>Russulales</taxon>
        <taxon>Lachnocladiaceae</taxon>
        <taxon>Vararia</taxon>
    </lineage>
</organism>